<dbReference type="PANTHER" id="PTHR43744">
    <property type="entry name" value="ABC TRANSPORTER PERMEASE PROTEIN MG189-RELATED-RELATED"/>
    <property type="match status" value="1"/>
</dbReference>
<keyword evidence="10" id="KW-1185">Reference proteome</keyword>
<dbReference type="GO" id="GO:0055085">
    <property type="term" value="P:transmembrane transport"/>
    <property type="evidence" value="ECO:0007669"/>
    <property type="project" value="InterPro"/>
</dbReference>
<evidence type="ECO:0000256" key="7">
    <source>
        <dbReference type="RuleBase" id="RU363032"/>
    </source>
</evidence>
<protein>
    <submittedName>
        <fullName evidence="9">Sugar ABC transporter permease</fullName>
    </submittedName>
</protein>
<dbReference type="SUPFAM" id="SSF161098">
    <property type="entry name" value="MetI-like"/>
    <property type="match status" value="1"/>
</dbReference>
<sequence>MGVLETAPKGNAGKIKKNRSSDTIMEIVMYVISATFLVILIYPLYFIVIASFSDPSAVAGGQVWLFPKGFTFDGYKELLRHENIWIGYWNTILYTVVGTAIGLVINISAAYALSRKDLVGRKYISLFFIFTMFFNGGLIPTFLTIRDFHLYDTFLVMVLPFSVGVFNIIVARTFFQTSIPGDLWEAAQIDGCGNLRYFAQIVLPLSKAIIAVLGLWIAVGYWNSYFNALIYLKNPNMYPLQLILRNILITNQMQSGMGTGEAAQIALRLANMMRYSVIIVATVPIMCVYPFVQKYFNQGVMIGAVKE</sequence>
<comment type="subcellular location">
    <subcellularLocation>
        <location evidence="1 7">Cell membrane</location>
        <topology evidence="1 7">Multi-pass membrane protein</topology>
    </subcellularLocation>
</comment>
<evidence type="ECO:0000256" key="4">
    <source>
        <dbReference type="ARBA" id="ARBA00022692"/>
    </source>
</evidence>
<comment type="caution">
    <text evidence="9">The sequence shown here is derived from an EMBL/GenBank/DDBJ whole genome shotgun (WGS) entry which is preliminary data.</text>
</comment>
<dbReference type="PANTHER" id="PTHR43744:SF9">
    <property type="entry name" value="POLYGALACTURONAN_RHAMNOGALACTURONAN TRANSPORT SYSTEM PERMEASE PROTEIN YTCP"/>
    <property type="match status" value="1"/>
</dbReference>
<feature type="transmembrane region" description="Helical" evidence="7">
    <location>
        <begin position="272"/>
        <end position="292"/>
    </location>
</feature>
<organism evidence="9 10">
    <name type="scientific">Paenibacillus etheri</name>
    <dbReference type="NCBI Taxonomy" id="1306852"/>
    <lineage>
        <taxon>Bacteria</taxon>
        <taxon>Bacillati</taxon>
        <taxon>Bacillota</taxon>
        <taxon>Bacilli</taxon>
        <taxon>Bacillales</taxon>
        <taxon>Paenibacillaceae</taxon>
        <taxon>Paenibacillus</taxon>
    </lineage>
</organism>
<feature type="transmembrane region" description="Helical" evidence="7">
    <location>
        <begin position="195"/>
        <end position="219"/>
    </location>
</feature>
<proteinExistence type="inferred from homology"/>
<gene>
    <name evidence="9" type="ORF">UQ64_08465</name>
</gene>
<dbReference type="InterPro" id="IPR000515">
    <property type="entry name" value="MetI-like"/>
</dbReference>
<name>A0A0W1B2K7_9BACL</name>
<dbReference type="Gene3D" id="1.10.3720.10">
    <property type="entry name" value="MetI-like"/>
    <property type="match status" value="1"/>
</dbReference>
<evidence type="ECO:0000313" key="10">
    <source>
        <dbReference type="Proteomes" id="UP000054709"/>
    </source>
</evidence>
<evidence type="ECO:0000256" key="5">
    <source>
        <dbReference type="ARBA" id="ARBA00022989"/>
    </source>
</evidence>
<feature type="transmembrane region" description="Helical" evidence="7">
    <location>
        <begin position="154"/>
        <end position="175"/>
    </location>
</feature>
<dbReference type="CDD" id="cd06261">
    <property type="entry name" value="TM_PBP2"/>
    <property type="match status" value="1"/>
</dbReference>
<dbReference type="AlphaFoldDB" id="A0A0W1B2K7"/>
<reference evidence="9 10" key="1">
    <citation type="journal article" date="2015" name="Int. Biodeterior. Biodegradation">
        <title>Physiological and genetic screening methods for the isolation of methyl tert-butyl ether-degrading bacteria for bioremediation purposes.</title>
        <authorList>
            <person name="Guisado I.M."/>
            <person name="Purswani J."/>
            <person name="Gonzalez Lopez J."/>
            <person name="Pozo C."/>
        </authorList>
    </citation>
    <scope>NUCLEOTIDE SEQUENCE [LARGE SCALE GENOMIC DNA]</scope>
    <source>
        <strain evidence="9 10">SH7</strain>
    </source>
</reference>
<dbReference type="GO" id="GO:0005886">
    <property type="term" value="C:plasma membrane"/>
    <property type="evidence" value="ECO:0007669"/>
    <property type="project" value="UniProtKB-SubCell"/>
</dbReference>
<dbReference type="Pfam" id="PF00528">
    <property type="entry name" value="BPD_transp_1"/>
    <property type="match status" value="1"/>
</dbReference>
<dbReference type="EMBL" id="LCZJ02000017">
    <property type="protein sequence ID" value="KTD87781.1"/>
    <property type="molecule type" value="Genomic_DNA"/>
</dbReference>
<evidence type="ECO:0000256" key="6">
    <source>
        <dbReference type="ARBA" id="ARBA00023136"/>
    </source>
</evidence>
<evidence type="ECO:0000256" key="2">
    <source>
        <dbReference type="ARBA" id="ARBA00022448"/>
    </source>
</evidence>
<keyword evidence="2 7" id="KW-0813">Transport</keyword>
<evidence type="ECO:0000313" key="9">
    <source>
        <dbReference type="EMBL" id="KTD87781.1"/>
    </source>
</evidence>
<dbReference type="OrthoDB" id="9810086at2"/>
<accession>A0A0W1B2K7</accession>
<evidence type="ECO:0000259" key="8">
    <source>
        <dbReference type="PROSITE" id="PS50928"/>
    </source>
</evidence>
<dbReference type="Proteomes" id="UP000054709">
    <property type="component" value="Unassembled WGS sequence"/>
</dbReference>
<feature type="transmembrane region" description="Helical" evidence="7">
    <location>
        <begin position="123"/>
        <end position="142"/>
    </location>
</feature>
<evidence type="ECO:0000256" key="1">
    <source>
        <dbReference type="ARBA" id="ARBA00004651"/>
    </source>
</evidence>
<dbReference type="PROSITE" id="PS50928">
    <property type="entry name" value="ABC_TM1"/>
    <property type="match status" value="1"/>
</dbReference>
<keyword evidence="3" id="KW-1003">Cell membrane</keyword>
<feature type="domain" description="ABC transmembrane type-1" evidence="8">
    <location>
        <begin position="88"/>
        <end position="278"/>
    </location>
</feature>
<feature type="transmembrane region" description="Helical" evidence="7">
    <location>
        <begin position="27"/>
        <end position="48"/>
    </location>
</feature>
<keyword evidence="5 7" id="KW-1133">Transmembrane helix</keyword>
<keyword evidence="4 7" id="KW-0812">Transmembrane</keyword>
<evidence type="ECO:0000256" key="3">
    <source>
        <dbReference type="ARBA" id="ARBA00022475"/>
    </source>
</evidence>
<keyword evidence="6 7" id="KW-0472">Membrane</keyword>
<comment type="similarity">
    <text evidence="7">Belongs to the binding-protein-dependent transport system permease family.</text>
</comment>
<dbReference type="InterPro" id="IPR035906">
    <property type="entry name" value="MetI-like_sf"/>
</dbReference>
<dbReference type="RefSeq" id="WP_060622435.1">
    <property type="nucleotide sequence ID" value="NZ_LCZJ02000017.1"/>
</dbReference>
<feature type="transmembrane region" description="Helical" evidence="7">
    <location>
        <begin position="92"/>
        <end position="111"/>
    </location>
</feature>